<sequence length="224" mass="24751">MKFQIPLLLLANAFTYVFAEAAGAGTALDVRSHARDFVTRASDSLPDLDLSKRAAPPVPTDGDATRLHVWIRTDQRPSTYDDRSGARHDGLNQLMKDTGGRHKDVVIGNSKGYYEYGLQFNDPSWQKKPSGDGAAVSAYAGEYVEVKGGQEKYEYKGVVKDKRKTLNSISNTGKKHLPSLKHIKMAFRALTMLCIARTEISGKVYNHQSYNCGTFAQDLVHALV</sequence>
<feature type="signal peptide" evidence="1">
    <location>
        <begin position="1"/>
        <end position="19"/>
    </location>
</feature>
<organism evidence="2">
    <name type="scientific">Aspergillus arachidicola</name>
    <dbReference type="NCBI Taxonomy" id="656916"/>
    <lineage>
        <taxon>Eukaryota</taxon>
        <taxon>Fungi</taxon>
        <taxon>Dikarya</taxon>
        <taxon>Ascomycota</taxon>
        <taxon>Pezizomycotina</taxon>
        <taxon>Eurotiomycetes</taxon>
        <taxon>Eurotiomycetidae</taxon>
        <taxon>Eurotiales</taxon>
        <taxon>Aspergillaceae</taxon>
        <taxon>Aspergillus</taxon>
        <taxon>Aspergillus subgen. Circumdati</taxon>
    </lineage>
</organism>
<accession>A0A5N6XSC4</accession>
<keyword evidence="1" id="KW-0732">Signal</keyword>
<dbReference type="OrthoDB" id="3744526at2759"/>
<gene>
    <name evidence="2" type="ORF">BDV24DRAFT_142538</name>
</gene>
<dbReference type="AlphaFoldDB" id="A0A5N6XSC4"/>
<dbReference type="EMBL" id="ML737202">
    <property type="protein sequence ID" value="KAE8336065.1"/>
    <property type="molecule type" value="Genomic_DNA"/>
</dbReference>
<protein>
    <submittedName>
        <fullName evidence="2">Uncharacterized protein</fullName>
    </submittedName>
</protein>
<evidence type="ECO:0000313" key="2">
    <source>
        <dbReference type="EMBL" id="KAE8336065.1"/>
    </source>
</evidence>
<evidence type="ECO:0000256" key="1">
    <source>
        <dbReference type="SAM" id="SignalP"/>
    </source>
</evidence>
<feature type="chain" id="PRO_5025045085" evidence="1">
    <location>
        <begin position="20"/>
        <end position="224"/>
    </location>
</feature>
<proteinExistence type="predicted"/>
<dbReference type="Proteomes" id="UP000325558">
    <property type="component" value="Unassembled WGS sequence"/>
</dbReference>
<reference evidence="2" key="1">
    <citation type="submission" date="2019-04" db="EMBL/GenBank/DDBJ databases">
        <title>Friends and foes A comparative genomics study of 23 Aspergillus species from section Flavi.</title>
        <authorList>
            <consortium name="DOE Joint Genome Institute"/>
            <person name="Kjaerbolling I."/>
            <person name="Vesth T."/>
            <person name="Frisvad J.C."/>
            <person name="Nybo J.L."/>
            <person name="Theobald S."/>
            <person name="Kildgaard S."/>
            <person name="Isbrandt T."/>
            <person name="Kuo A."/>
            <person name="Sato A."/>
            <person name="Lyhne E.K."/>
            <person name="Kogle M.E."/>
            <person name="Wiebenga A."/>
            <person name="Kun R.S."/>
            <person name="Lubbers R.J."/>
            <person name="Makela M.R."/>
            <person name="Barry K."/>
            <person name="Chovatia M."/>
            <person name="Clum A."/>
            <person name="Daum C."/>
            <person name="Haridas S."/>
            <person name="He G."/>
            <person name="LaButti K."/>
            <person name="Lipzen A."/>
            <person name="Mondo S."/>
            <person name="Riley R."/>
            <person name="Salamov A."/>
            <person name="Simmons B.A."/>
            <person name="Magnuson J.K."/>
            <person name="Henrissat B."/>
            <person name="Mortensen U.H."/>
            <person name="Larsen T.O."/>
            <person name="Devries R.P."/>
            <person name="Grigoriev I.V."/>
            <person name="Machida M."/>
            <person name="Baker S.E."/>
            <person name="Andersen M.R."/>
        </authorList>
    </citation>
    <scope>NUCLEOTIDE SEQUENCE</scope>
    <source>
        <strain evidence="2">CBS 117612</strain>
    </source>
</reference>
<name>A0A5N6XSC4_9EURO</name>